<proteinExistence type="predicted"/>
<dbReference type="PROSITE" id="PS50294">
    <property type="entry name" value="WD_REPEATS_REGION"/>
    <property type="match status" value="2"/>
</dbReference>
<gene>
    <name evidence="8" type="ORF">RNJ44_00026</name>
</gene>
<dbReference type="InterPro" id="IPR022052">
    <property type="entry name" value="Histone-bd_RBBP4-like_N"/>
</dbReference>
<dbReference type="InterPro" id="IPR015943">
    <property type="entry name" value="WD40/YVTN_repeat-like_dom_sf"/>
</dbReference>
<dbReference type="SUPFAM" id="SSF50978">
    <property type="entry name" value="WD40 repeat-like"/>
    <property type="match status" value="1"/>
</dbReference>
<dbReference type="InterPro" id="IPR036322">
    <property type="entry name" value="WD40_repeat_dom_sf"/>
</dbReference>
<evidence type="ECO:0000313" key="9">
    <source>
        <dbReference type="Proteomes" id="UP001623330"/>
    </source>
</evidence>
<evidence type="ECO:0000259" key="7">
    <source>
        <dbReference type="Pfam" id="PF12265"/>
    </source>
</evidence>
<reference evidence="8 9" key="1">
    <citation type="submission" date="2024-05" db="EMBL/GenBank/DDBJ databases">
        <title>Long read based assembly of the Candida bracarensis genome reveals expanded adhesin content.</title>
        <authorList>
            <person name="Marcet-Houben M."/>
            <person name="Ksiezopolska E."/>
            <person name="Gabaldon T."/>
        </authorList>
    </citation>
    <scope>NUCLEOTIDE SEQUENCE [LARGE SCALE GENOMIC DNA]</scope>
    <source>
        <strain evidence="8 9">CBM6</strain>
    </source>
</reference>
<dbReference type="InterPro" id="IPR019775">
    <property type="entry name" value="WD40_repeat_CS"/>
</dbReference>
<comment type="subcellular location">
    <subcellularLocation>
        <location evidence="1">Nucleus</location>
    </subcellularLocation>
</comment>
<feature type="repeat" description="WD" evidence="6">
    <location>
        <begin position="312"/>
        <end position="347"/>
    </location>
</feature>
<dbReference type="PROSITE" id="PS00678">
    <property type="entry name" value="WD_REPEATS_1"/>
    <property type="match status" value="2"/>
</dbReference>
<feature type="domain" description="Histone-binding protein RBBP4-like N-terminal" evidence="7">
    <location>
        <begin position="36"/>
        <end position="104"/>
    </location>
</feature>
<dbReference type="PANTHER" id="PTHR22850">
    <property type="entry name" value="WD40 REPEAT FAMILY"/>
    <property type="match status" value="1"/>
</dbReference>
<evidence type="ECO:0000256" key="1">
    <source>
        <dbReference type="ARBA" id="ARBA00004123"/>
    </source>
</evidence>
<sequence length="422" mass="47133">MDLSNLSSLGPEALQKMAEVAAAAEQQNQQPMSIDEEYELWKSNVPAMYDFVSETRMTWPSLTLEWLPQHNLVSSRNRQQMIIGTHTSGEEQNYLKVGAVDLPDEIVQATKENSSEADDGEFPIANVKIIKKFPHEEEITRARYMPADDNIIATINGSGKMFIYDRSKDSEEGLLSTLSYHTENGYGLSFNPLEENKLLSGSDDSNVAIWDISRFEKDIKPLFTIEAAHNDIVNDVKWHMFDSNIFGTVAEDSTMKLFDQRSQKETISVTSKQAYNTLAFSPFARNLFAAAGTENLVYLYDMRNTAQPLYAMTGHEDAVTSLEFDPSNDGIIVSAGADRRVIVWDIEEIGAEQQQDELEDGAPEILMIHAGHRSAINDISINPNIPWLTASTEEENIVQVWKCSSNIPRIGGAPNVDLSILS</sequence>
<comment type="caution">
    <text evidence="8">The sequence shown here is derived from an EMBL/GenBank/DDBJ whole genome shotgun (WGS) entry which is preliminary data.</text>
</comment>
<name>A0ABR4P0Z2_9SACH</name>
<organism evidence="8 9">
    <name type="scientific">Nakaseomyces bracarensis</name>
    <dbReference type="NCBI Taxonomy" id="273131"/>
    <lineage>
        <taxon>Eukaryota</taxon>
        <taxon>Fungi</taxon>
        <taxon>Dikarya</taxon>
        <taxon>Ascomycota</taxon>
        <taxon>Saccharomycotina</taxon>
        <taxon>Saccharomycetes</taxon>
        <taxon>Saccharomycetales</taxon>
        <taxon>Saccharomycetaceae</taxon>
        <taxon>Nakaseomyces</taxon>
    </lineage>
</organism>
<dbReference type="InterPro" id="IPR001680">
    <property type="entry name" value="WD40_rpt"/>
</dbReference>
<evidence type="ECO:0000256" key="6">
    <source>
        <dbReference type="PROSITE-ProRule" id="PRU00221"/>
    </source>
</evidence>
<evidence type="ECO:0000256" key="2">
    <source>
        <dbReference type="ARBA" id="ARBA00022574"/>
    </source>
</evidence>
<evidence type="ECO:0000256" key="3">
    <source>
        <dbReference type="ARBA" id="ARBA00022737"/>
    </source>
</evidence>
<dbReference type="Pfam" id="PF00400">
    <property type="entry name" value="WD40"/>
    <property type="match status" value="4"/>
</dbReference>
<protein>
    <submittedName>
        <fullName evidence="8">Histone acetyltransferase type B subunit 2</fullName>
    </submittedName>
</protein>
<evidence type="ECO:0000313" key="8">
    <source>
        <dbReference type="EMBL" id="KAL3235267.1"/>
    </source>
</evidence>
<keyword evidence="9" id="KW-1185">Reference proteome</keyword>
<evidence type="ECO:0000256" key="5">
    <source>
        <dbReference type="ARBA" id="ARBA00023242"/>
    </source>
</evidence>
<dbReference type="Gene3D" id="2.130.10.10">
    <property type="entry name" value="YVTN repeat-like/Quinoprotein amine dehydrogenase"/>
    <property type="match status" value="1"/>
</dbReference>
<dbReference type="Pfam" id="PF12265">
    <property type="entry name" value="CAF1C_H4-bd"/>
    <property type="match status" value="1"/>
</dbReference>
<keyword evidence="4" id="KW-0156">Chromatin regulator</keyword>
<dbReference type="InterPro" id="IPR050459">
    <property type="entry name" value="WD_repeat_RBAP46/RBAP48/MSI1"/>
</dbReference>
<dbReference type="SMART" id="SM00320">
    <property type="entry name" value="WD40"/>
    <property type="match status" value="6"/>
</dbReference>
<accession>A0ABR4P0Z2</accession>
<dbReference type="PROSITE" id="PS50082">
    <property type="entry name" value="WD_REPEATS_2"/>
    <property type="match status" value="2"/>
</dbReference>
<feature type="repeat" description="WD" evidence="6">
    <location>
        <begin position="178"/>
        <end position="213"/>
    </location>
</feature>
<evidence type="ECO:0000256" key="4">
    <source>
        <dbReference type="ARBA" id="ARBA00022853"/>
    </source>
</evidence>
<keyword evidence="3" id="KW-0677">Repeat</keyword>
<keyword evidence="5" id="KW-0539">Nucleus</keyword>
<dbReference type="Proteomes" id="UP001623330">
    <property type="component" value="Unassembled WGS sequence"/>
</dbReference>
<dbReference type="EMBL" id="JBEVYD010000001">
    <property type="protein sequence ID" value="KAL3235267.1"/>
    <property type="molecule type" value="Genomic_DNA"/>
</dbReference>
<keyword evidence="2 6" id="KW-0853">WD repeat</keyword>